<gene>
    <name evidence="1" type="ORF">GKZ95_03430</name>
</gene>
<evidence type="ECO:0000313" key="1">
    <source>
        <dbReference type="EMBL" id="MTD34934.1"/>
    </source>
</evidence>
<dbReference type="AlphaFoldDB" id="A0A6A8NFT4"/>
<comment type="caution">
    <text evidence="1">The sequence shown here is derived from an EMBL/GenBank/DDBJ whole genome shotgun (WGS) entry which is preliminary data.</text>
</comment>
<protein>
    <submittedName>
        <fullName evidence="1">Uncharacterized protein</fullName>
    </submittedName>
</protein>
<sequence length="73" mass="8202">MEKAINGCVQVEKQGNYVSITSEELDGCDVLGIMLFSVVSIAKSEGIDLRQIHQIIDALDQRLELEECEQKYD</sequence>
<name>A0A6A8NFT4_ENTFC</name>
<proteinExistence type="predicted"/>
<reference evidence="1" key="1">
    <citation type="submission" date="2019-10" db="EMBL/GenBank/DDBJ databases">
        <title>Identification of the same linezolid-resistant Tn6246::fexB-poxtA-carrying Enterococcus faecium strain colonizing a hospitalized patient and bovines in different continents.</title>
        <authorList>
            <person name="Tedim A.P."/>
            <person name="Freitas A.R."/>
            <person name="Novais C."/>
            <person name="Duarte B."/>
            <person name="Elghaieb H."/>
            <person name="Abbassi M.S."/>
            <person name="Peixe L."/>
        </authorList>
    </citation>
    <scope>NUCLEOTIDE SEQUENCE</scope>
    <source>
        <strain evidence="1">2FEZ</strain>
    </source>
</reference>
<accession>A0A6A8NFT4</accession>
<organism evidence="1">
    <name type="scientific">Enterococcus faecium</name>
    <name type="common">Streptococcus faecium</name>
    <dbReference type="NCBI Taxonomy" id="1352"/>
    <lineage>
        <taxon>Bacteria</taxon>
        <taxon>Bacillati</taxon>
        <taxon>Bacillota</taxon>
        <taxon>Bacilli</taxon>
        <taxon>Lactobacillales</taxon>
        <taxon>Enterococcaceae</taxon>
        <taxon>Enterococcus</taxon>
    </lineage>
</organism>
<dbReference type="EMBL" id="WLYP01000002">
    <property type="protein sequence ID" value="MTD34934.1"/>
    <property type="molecule type" value="Genomic_DNA"/>
</dbReference>
<dbReference type="RefSeq" id="WP_123864029.1">
    <property type="nucleotide sequence ID" value="NZ_JACYYY010000002.1"/>
</dbReference>